<protein>
    <submittedName>
        <fullName evidence="1">Uncharacterized protein</fullName>
    </submittedName>
</protein>
<sequence length="79" mass="8835">MLNLTHFSFTTPPSRGIPLSDLDLHPVLDSAIDSTDEVDLHLNIPMRADDLICVSGSESFERGMRILCLSFTMASWVER</sequence>
<name>A0A498K4H6_MALDO</name>
<keyword evidence="2" id="KW-1185">Reference proteome</keyword>
<proteinExistence type="predicted"/>
<comment type="caution">
    <text evidence="1">The sequence shown here is derived from an EMBL/GenBank/DDBJ whole genome shotgun (WGS) entry which is preliminary data.</text>
</comment>
<accession>A0A498K4H6</accession>
<organism evidence="1 2">
    <name type="scientific">Malus domestica</name>
    <name type="common">Apple</name>
    <name type="synonym">Pyrus malus</name>
    <dbReference type="NCBI Taxonomy" id="3750"/>
    <lineage>
        <taxon>Eukaryota</taxon>
        <taxon>Viridiplantae</taxon>
        <taxon>Streptophyta</taxon>
        <taxon>Embryophyta</taxon>
        <taxon>Tracheophyta</taxon>
        <taxon>Spermatophyta</taxon>
        <taxon>Magnoliopsida</taxon>
        <taxon>eudicotyledons</taxon>
        <taxon>Gunneridae</taxon>
        <taxon>Pentapetalae</taxon>
        <taxon>rosids</taxon>
        <taxon>fabids</taxon>
        <taxon>Rosales</taxon>
        <taxon>Rosaceae</taxon>
        <taxon>Amygdaloideae</taxon>
        <taxon>Maleae</taxon>
        <taxon>Malus</taxon>
    </lineage>
</organism>
<dbReference type="AlphaFoldDB" id="A0A498K4H6"/>
<evidence type="ECO:0000313" key="1">
    <source>
        <dbReference type="EMBL" id="RXI03159.1"/>
    </source>
</evidence>
<dbReference type="Proteomes" id="UP000290289">
    <property type="component" value="Chromosome 3"/>
</dbReference>
<reference evidence="1 2" key="1">
    <citation type="submission" date="2018-10" db="EMBL/GenBank/DDBJ databases">
        <title>A high-quality apple genome assembly.</title>
        <authorList>
            <person name="Hu J."/>
        </authorList>
    </citation>
    <scope>NUCLEOTIDE SEQUENCE [LARGE SCALE GENOMIC DNA]</scope>
    <source>
        <strain evidence="2">cv. HFTH1</strain>
        <tissue evidence="1">Young leaf</tissue>
    </source>
</reference>
<evidence type="ECO:0000313" key="2">
    <source>
        <dbReference type="Proteomes" id="UP000290289"/>
    </source>
</evidence>
<gene>
    <name evidence="1" type="ORF">DVH24_003811</name>
</gene>
<dbReference type="EMBL" id="RDQH01000329">
    <property type="protein sequence ID" value="RXI03159.1"/>
    <property type="molecule type" value="Genomic_DNA"/>
</dbReference>